<dbReference type="PANTHER" id="PTHR13833:SF71">
    <property type="entry name" value="NHL DOMAIN-CONTAINING PROTEIN"/>
    <property type="match status" value="1"/>
</dbReference>
<proteinExistence type="predicted"/>
<dbReference type="InterPro" id="IPR011042">
    <property type="entry name" value="6-blade_b-propeller_TolB-like"/>
</dbReference>
<reference evidence="3 4" key="1">
    <citation type="submission" date="2020-08" db="EMBL/GenBank/DDBJ databases">
        <title>Sphingobacterium sp. DN00404 isolated from aquaculture water.</title>
        <authorList>
            <person name="Zhang M."/>
        </authorList>
    </citation>
    <scope>NUCLEOTIDE SEQUENCE [LARGE SCALE GENOMIC DNA]</scope>
    <source>
        <strain evidence="3 4">DN00404</strain>
    </source>
</reference>
<keyword evidence="4" id="KW-1185">Reference proteome</keyword>
<name>A0ABR7YLC6_9SPHI</name>
<evidence type="ECO:0000313" key="4">
    <source>
        <dbReference type="Proteomes" id="UP000602759"/>
    </source>
</evidence>
<feature type="domain" description="IPT/TIG" evidence="2">
    <location>
        <begin position="33"/>
        <end position="116"/>
    </location>
</feature>
<dbReference type="PANTHER" id="PTHR13833">
    <property type="match status" value="1"/>
</dbReference>
<sequence>MKIFVNRIGLFALLVSVYLAGCRQDTKVELVKDPVVTSYTPEAGRAGTEIVIQGENFGNEITDVKVWVNSLQAQVVSVVPTRIYAVIPTAAGSGAVKVSIREKEFDLSSQFTFQFTRNVSTYSGSGTAVSVDGALRQASFNRPYWLAYDKKDDALFVLEEGRRVRRIKDGMVKTVASLSGSINNPRSITMSITCDTLFIGNDNAGNANNVSVAILTRDTDFSIQQNYVMSAPSNHVNFAGVHPLDGTLIFYCWPRKLYKWNKSTNRAELLYDLATVAGINGDFYANFAFSPDGTSMYVVAKYPFIGILRAAYSPFTNEIVGNFQRFVGTGSWGQSDGNGTNASFDQPAQVIVDPQGTLYLAEKFNHWIRTVSPSGDVLKYVGDGGPGNQGFADGQGGSAKFNEPEGIAMDKNGNIYVADLVNSRIRVIKDE</sequence>
<dbReference type="SUPFAM" id="SSF81296">
    <property type="entry name" value="E set domains"/>
    <property type="match status" value="1"/>
</dbReference>
<protein>
    <submittedName>
        <fullName evidence="3">IPT/TIG domain-containing protein</fullName>
    </submittedName>
</protein>
<dbReference type="RefSeq" id="WP_190993161.1">
    <property type="nucleotide sequence ID" value="NZ_JACOIK010000003.1"/>
</dbReference>
<evidence type="ECO:0000313" key="3">
    <source>
        <dbReference type="EMBL" id="MBD1432125.1"/>
    </source>
</evidence>
<dbReference type="Proteomes" id="UP000602759">
    <property type="component" value="Unassembled WGS sequence"/>
</dbReference>
<organism evidence="3 4">
    <name type="scientific">Sphingobacterium micropteri</name>
    <dbReference type="NCBI Taxonomy" id="2763501"/>
    <lineage>
        <taxon>Bacteria</taxon>
        <taxon>Pseudomonadati</taxon>
        <taxon>Bacteroidota</taxon>
        <taxon>Sphingobacteriia</taxon>
        <taxon>Sphingobacteriales</taxon>
        <taxon>Sphingobacteriaceae</taxon>
        <taxon>Sphingobacterium</taxon>
    </lineage>
</organism>
<dbReference type="Pfam" id="PF01833">
    <property type="entry name" value="TIG"/>
    <property type="match status" value="1"/>
</dbReference>
<dbReference type="InterPro" id="IPR002909">
    <property type="entry name" value="IPT_dom"/>
</dbReference>
<dbReference type="SUPFAM" id="SSF63825">
    <property type="entry name" value="YWTD domain"/>
    <property type="match status" value="1"/>
</dbReference>
<keyword evidence="1" id="KW-0677">Repeat</keyword>
<dbReference type="Gene3D" id="2.120.10.30">
    <property type="entry name" value="TolB, C-terminal domain"/>
    <property type="match status" value="2"/>
</dbReference>
<accession>A0ABR7YLC6</accession>
<dbReference type="InterPro" id="IPR014756">
    <property type="entry name" value="Ig_E-set"/>
</dbReference>
<gene>
    <name evidence="3" type="ORF">H8B06_04745</name>
</gene>
<dbReference type="CDD" id="cd00603">
    <property type="entry name" value="IPT_PCSR"/>
    <property type="match status" value="1"/>
</dbReference>
<evidence type="ECO:0000259" key="2">
    <source>
        <dbReference type="SMART" id="SM00429"/>
    </source>
</evidence>
<dbReference type="Pfam" id="PF01436">
    <property type="entry name" value="NHL"/>
    <property type="match status" value="1"/>
</dbReference>
<comment type="caution">
    <text evidence="3">The sequence shown here is derived from an EMBL/GenBank/DDBJ whole genome shotgun (WGS) entry which is preliminary data.</text>
</comment>
<dbReference type="SMART" id="SM00429">
    <property type="entry name" value="IPT"/>
    <property type="match status" value="1"/>
</dbReference>
<dbReference type="Gene3D" id="2.60.40.10">
    <property type="entry name" value="Immunoglobulins"/>
    <property type="match status" value="1"/>
</dbReference>
<dbReference type="InterPro" id="IPR013783">
    <property type="entry name" value="Ig-like_fold"/>
</dbReference>
<dbReference type="EMBL" id="JACOIK010000003">
    <property type="protein sequence ID" value="MBD1432125.1"/>
    <property type="molecule type" value="Genomic_DNA"/>
</dbReference>
<evidence type="ECO:0000256" key="1">
    <source>
        <dbReference type="ARBA" id="ARBA00022737"/>
    </source>
</evidence>
<dbReference type="InterPro" id="IPR001258">
    <property type="entry name" value="NHL_repeat"/>
</dbReference>